<proteinExistence type="predicted"/>
<evidence type="ECO:0000313" key="3">
    <source>
        <dbReference type="Proteomes" id="UP000249204"/>
    </source>
</evidence>
<organism evidence="2 3">
    <name type="scientific">Paenibacillus silvae</name>
    <dbReference type="NCBI Taxonomy" id="1325358"/>
    <lineage>
        <taxon>Bacteria</taxon>
        <taxon>Bacillati</taxon>
        <taxon>Bacillota</taxon>
        <taxon>Bacilli</taxon>
        <taxon>Bacillales</taxon>
        <taxon>Paenibacillaceae</taxon>
        <taxon>Paenibacillus</taxon>
    </lineage>
</organism>
<reference evidence="2 3" key="1">
    <citation type="submission" date="2018-06" db="EMBL/GenBank/DDBJ databases">
        <title>Isolation of heavy metals resistant Paenibacillus silvae NC2 from Gold-Copper mine in ZiJin, China.</title>
        <authorList>
            <person name="Xu J."/>
            <person name="Mazhar H.S."/>
            <person name="Rensing C."/>
        </authorList>
    </citation>
    <scope>NUCLEOTIDE SEQUENCE [LARGE SCALE GENOMIC DNA]</scope>
    <source>
        <strain evidence="2 3">NC2</strain>
    </source>
</reference>
<sequence>MQNTDFQNGLMLDSEHSRELFAYYGLAVYYGQALEQQLVNLILLTKMSQGKVVTEEELEELYERKMSSSLGQLIHEARHHFTFSEEETDRLNELWQQRNRIVHHYFKERIHETFSPEGRSRMIKELDDFKERAQELEITLQQYTSAWIAELGLNAESAAAWAALERMHAASLEEQEQERKQGLDEPQ</sequence>
<evidence type="ECO:0000313" key="2">
    <source>
        <dbReference type="EMBL" id="PZT57057.1"/>
    </source>
</evidence>
<protein>
    <submittedName>
        <fullName evidence="2">Uncharacterized protein</fullName>
    </submittedName>
</protein>
<dbReference type="RefSeq" id="WP_111268955.1">
    <property type="nucleotide sequence ID" value="NZ_QKWW01000012.1"/>
</dbReference>
<name>A0A2W6NMK5_9BACL</name>
<feature type="coiled-coil region" evidence="1">
    <location>
        <begin position="119"/>
        <end position="146"/>
    </location>
</feature>
<comment type="caution">
    <text evidence="2">The sequence shown here is derived from an EMBL/GenBank/DDBJ whole genome shotgun (WGS) entry which is preliminary data.</text>
</comment>
<evidence type="ECO:0000256" key="1">
    <source>
        <dbReference type="SAM" id="Coils"/>
    </source>
</evidence>
<gene>
    <name evidence="2" type="ORF">DN757_03870</name>
</gene>
<keyword evidence="1" id="KW-0175">Coiled coil</keyword>
<dbReference type="EMBL" id="QKWW01000012">
    <property type="protein sequence ID" value="PZT57057.1"/>
    <property type="molecule type" value="Genomic_DNA"/>
</dbReference>
<dbReference type="AlphaFoldDB" id="A0A2W6NMK5"/>
<dbReference type="Proteomes" id="UP000249204">
    <property type="component" value="Unassembled WGS sequence"/>
</dbReference>
<accession>A0A2W6NMK5</accession>